<keyword evidence="3" id="KW-1185">Reference proteome</keyword>
<feature type="region of interest" description="Disordered" evidence="1">
    <location>
        <begin position="33"/>
        <end position="123"/>
    </location>
</feature>
<name>A0A4Y2PHH3_ARAVE</name>
<feature type="compositionally biased region" description="Low complexity" evidence="1">
    <location>
        <begin position="33"/>
        <end position="66"/>
    </location>
</feature>
<gene>
    <name evidence="2" type="ORF">AVEN_124461_1</name>
</gene>
<dbReference type="Proteomes" id="UP000499080">
    <property type="component" value="Unassembled WGS sequence"/>
</dbReference>
<sequence>MEVLRVISNIKNQKAAAPHYEGNITQFTSLFQQQTQPTPYHPQRQTFPQPLQQSFTTPSTSHHSQPPHLPPSSPLVATPNAMPIPPYQARQNRPTFKTQSSYLSTPLLLPHHTHRRPSQRKTK</sequence>
<proteinExistence type="predicted"/>
<evidence type="ECO:0000256" key="1">
    <source>
        <dbReference type="SAM" id="MobiDB-lite"/>
    </source>
</evidence>
<accession>A0A4Y2PHH3</accession>
<organism evidence="2 3">
    <name type="scientific">Araneus ventricosus</name>
    <name type="common">Orbweaver spider</name>
    <name type="synonym">Epeira ventricosa</name>
    <dbReference type="NCBI Taxonomy" id="182803"/>
    <lineage>
        <taxon>Eukaryota</taxon>
        <taxon>Metazoa</taxon>
        <taxon>Ecdysozoa</taxon>
        <taxon>Arthropoda</taxon>
        <taxon>Chelicerata</taxon>
        <taxon>Arachnida</taxon>
        <taxon>Araneae</taxon>
        <taxon>Araneomorphae</taxon>
        <taxon>Entelegynae</taxon>
        <taxon>Araneoidea</taxon>
        <taxon>Araneidae</taxon>
        <taxon>Araneus</taxon>
    </lineage>
</organism>
<dbReference type="EMBL" id="BGPR01011253">
    <property type="protein sequence ID" value="GBN50383.1"/>
    <property type="molecule type" value="Genomic_DNA"/>
</dbReference>
<dbReference type="AlphaFoldDB" id="A0A4Y2PHH3"/>
<evidence type="ECO:0000313" key="3">
    <source>
        <dbReference type="Proteomes" id="UP000499080"/>
    </source>
</evidence>
<evidence type="ECO:0000313" key="2">
    <source>
        <dbReference type="EMBL" id="GBN50383.1"/>
    </source>
</evidence>
<comment type="caution">
    <text evidence="2">The sequence shown here is derived from an EMBL/GenBank/DDBJ whole genome shotgun (WGS) entry which is preliminary data.</text>
</comment>
<feature type="compositionally biased region" description="Basic residues" evidence="1">
    <location>
        <begin position="111"/>
        <end position="123"/>
    </location>
</feature>
<protein>
    <submittedName>
        <fullName evidence="2">Uncharacterized protein</fullName>
    </submittedName>
</protein>
<reference evidence="2 3" key="1">
    <citation type="journal article" date="2019" name="Sci. Rep.">
        <title>Orb-weaving spider Araneus ventricosus genome elucidates the spidroin gene catalogue.</title>
        <authorList>
            <person name="Kono N."/>
            <person name="Nakamura H."/>
            <person name="Ohtoshi R."/>
            <person name="Moran D.A.P."/>
            <person name="Shinohara A."/>
            <person name="Yoshida Y."/>
            <person name="Fujiwara M."/>
            <person name="Mori M."/>
            <person name="Tomita M."/>
            <person name="Arakawa K."/>
        </authorList>
    </citation>
    <scope>NUCLEOTIDE SEQUENCE [LARGE SCALE GENOMIC DNA]</scope>
</reference>
<feature type="compositionally biased region" description="Polar residues" evidence="1">
    <location>
        <begin position="89"/>
        <end position="102"/>
    </location>
</feature>